<proteinExistence type="predicted"/>
<gene>
    <name evidence="2" type="ORF">ERS137959_04629</name>
</gene>
<evidence type="ECO:0000313" key="3">
    <source>
        <dbReference type="Proteomes" id="UP000041601"/>
    </source>
</evidence>
<dbReference type="Proteomes" id="UP000041601">
    <property type="component" value="Unassembled WGS sequence"/>
</dbReference>
<dbReference type="EMBL" id="CPXJ01000127">
    <property type="protein sequence ID" value="CNE78489.1"/>
    <property type="molecule type" value="Genomic_DNA"/>
</dbReference>
<keyword evidence="1" id="KW-0732">Signal</keyword>
<evidence type="ECO:0008006" key="4">
    <source>
        <dbReference type="Google" id="ProtNLM"/>
    </source>
</evidence>
<feature type="chain" id="PRO_5046768707" description="Lipoprotein" evidence="1">
    <location>
        <begin position="24"/>
        <end position="69"/>
    </location>
</feature>
<evidence type="ECO:0000256" key="1">
    <source>
        <dbReference type="SAM" id="SignalP"/>
    </source>
</evidence>
<protein>
    <recommendedName>
        <fullName evidence="4">Lipoprotein</fullName>
    </recommendedName>
</protein>
<reference evidence="2 3" key="1">
    <citation type="submission" date="2015-03" db="EMBL/GenBank/DDBJ databases">
        <authorList>
            <consortium name="Pathogen Informatics"/>
            <person name="Murphy D."/>
        </authorList>
    </citation>
    <scope>NUCLEOTIDE SEQUENCE [LARGE SCALE GENOMIC DNA]</scope>
    <source>
        <strain evidence="2 3">IP05342</strain>
    </source>
</reference>
<keyword evidence="3" id="KW-1185">Reference proteome</keyword>
<name>A0ABP1YJG8_YEREN</name>
<accession>A0ABP1YJG8</accession>
<evidence type="ECO:0000313" key="2">
    <source>
        <dbReference type="EMBL" id="CNE78489.1"/>
    </source>
</evidence>
<dbReference type="PROSITE" id="PS51257">
    <property type="entry name" value="PROKAR_LIPOPROTEIN"/>
    <property type="match status" value="1"/>
</dbReference>
<feature type="signal peptide" evidence="1">
    <location>
        <begin position="1"/>
        <end position="23"/>
    </location>
</feature>
<comment type="caution">
    <text evidence="2">The sequence shown here is derived from an EMBL/GenBank/DDBJ whole genome shotgun (WGS) entry which is preliminary data.</text>
</comment>
<sequence length="69" mass="7381">MLRTKQKALLLLTVLAISGCKSASSVSPLQLGICPLLPPVDSSLMQPETADFQTQMSGFLFQSLNEPTS</sequence>
<organism evidence="2 3">
    <name type="scientific">Yersinia enterocolitica</name>
    <dbReference type="NCBI Taxonomy" id="630"/>
    <lineage>
        <taxon>Bacteria</taxon>
        <taxon>Pseudomonadati</taxon>
        <taxon>Pseudomonadota</taxon>
        <taxon>Gammaproteobacteria</taxon>
        <taxon>Enterobacterales</taxon>
        <taxon>Yersiniaceae</taxon>
        <taxon>Yersinia</taxon>
    </lineage>
</organism>